<dbReference type="AlphaFoldDB" id="A0A5J4W630"/>
<proteinExistence type="predicted"/>
<evidence type="ECO:0000313" key="1">
    <source>
        <dbReference type="EMBL" id="KAA6390401.1"/>
    </source>
</evidence>
<sequence length="309" mass="36382">MVIISKLKNITDQMPFILRRLSLLSLSERDIYAINKLDSTNSVKIWMYLCWFLDTSMNQTSMTKQGRAEKRLQINRRRRSIEKKNKVRIKWWANLIGKLTFLRLQIKNGGLYMRQMNKQQKQQSEAILTNYASEALLGAILEILEPKREIKLSETSISKWNLTSSNQREKAALYLALYIFEKDLKNFKITSLRIQSDNSTAVFNLNLGAADTHPALLVNQIIEKLESMEMILTSFLILVESNIITDAFSRLSIIEEYEMRQELLQQELRELDIQPTVDIFANRYNRKCRNICRIISDRWVLEQYDFKLN</sequence>
<dbReference type="EMBL" id="SNRW01003232">
    <property type="protein sequence ID" value="KAA6390401.1"/>
    <property type="molecule type" value="Genomic_DNA"/>
</dbReference>
<organism evidence="1 2">
    <name type="scientific">Streblomastix strix</name>
    <dbReference type="NCBI Taxonomy" id="222440"/>
    <lineage>
        <taxon>Eukaryota</taxon>
        <taxon>Metamonada</taxon>
        <taxon>Preaxostyla</taxon>
        <taxon>Oxymonadida</taxon>
        <taxon>Streblomastigidae</taxon>
        <taxon>Streblomastix</taxon>
    </lineage>
</organism>
<name>A0A5J4W630_9EUKA</name>
<protein>
    <submittedName>
        <fullName evidence="1">Uncharacterized protein</fullName>
    </submittedName>
</protein>
<reference evidence="1 2" key="1">
    <citation type="submission" date="2019-03" db="EMBL/GenBank/DDBJ databases">
        <title>Single cell metagenomics reveals metabolic interactions within the superorganism composed of flagellate Streblomastix strix and complex community of Bacteroidetes bacteria on its surface.</title>
        <authorList>
            <person name="Treitli S.C."/>
            <person name="Kolisko M."/>
            <person name="Husnik F."/>
            <person name="Keeling P."/>
            <person name="Hampl V."/>
        </authorList>
    </citation>
    <scope>NUCLEOTIDE SEQUENCE [LARGE SCALE GENOMIC DNA]</scope>
    <source>
        <strain evidence="1">ST1C</strain>
    </source>
</reference>
<comment type="caution">
    <text evidence="1">The sequence shown here is derived from an EMBL/GenBank/DDBJ whole genome shotgun (WGS) entry which is preliminary data.</text>
</comment>
<gene>
    <name evidence="1" type="ORF">EZS28_014074</name>
</gene>
<dbReference type="Proteomes" id="UP000324800">
    <property type="component" value="Unassembled WGS sequence"/>
</dbReference>
<accession>A0A5J4W630</accession>
<evidence type="ECO:0000313" key="2">
    <source>
        <dbReference type="Proteomes" id="UP000324800"/>
    </source>
</evidence>